<evidence type="ECO:0000256" key="20">
    <source>
        <dbReference type="ARBA" id="ARBA00050945"/>
    </source>
</evidence>
<evidence type="ECO:0000256" key="11">
    <source>
        <dbReference type="ARBA" id="ARBA00022777"/>
    </source>
</evidence>
<dbReference type="InterPro" id="IPR002423">
    <property type="entry name" value="Cpn60/GroEL/TCP-1"/>
</dbReference>
<evidence type="ECO:0000256" key="8">
    <source>
        <dbReference type="ARBA" id="ARBA00022741"/>
    </source>
</evidence>
<dbReference type="GO" id="GO:0052810">
    <property type="term" value="F:1-phosphatidylinositol-5-kinase activity"/>
    <property type="evidence" value="ECO:0007669"/>
    <property type="project" value="UniProtKB-ARBA"/>
</dbReference>
<comment type="subunit">
    <text evidence="22">Component of the PI(3,5)P2 regulatory complex/PAS complex, at least composed of PIKFYVE, FIG4 and VAC14. VAC14 nucleates the assembly of the complex and serves as a scaffold by pentamerizing into a star-shaped structure, which can bind a single copy each of PIKFYVE and FIG4 and coordinates their activities. Interacts (via chaperonin-like domain) with RABEPK; the interaction recruits RABEPK to the endosomal membrane. Interacts with SPAG9. Interacts with EGFR.</text>
</comment>
<dbReference type="SUPFAM" id="SSF57903">
    <property type="entry name" value="FYVE/PHD zinc finger"/>
    <property type="match status" value="1"/>
</dbReference>
<feature type="region of interest" description="Disordered" evidence="30">
    <location>
        <begin position="1502"/>
        <end position="1616"/>
    </location>
</feature>
<keyword evidence="16" id="KW-0472">Membrane</keyword>
<feature type="domain" description="PIPK" evidence="33">
    <location>
        <begin position="1637"/>
        <end position="1963"/>
    </location>
</feature>
<dbReference type="EC" id="2.7.1.150" evidence="3"/>
<keyword evidence="15" id="KW-0443">Lipid metabolism</keyword>
<dbReference type="Gene3D" id="3.30.810.10">
    <property type="entry name" value="2-Layer Sandwich"/>
    <property type="match status" value="1"/>
</dbReference>
<dbReference type="GO" id="GO:0031901">
    <property type="term" value="C:early endosome membrane"/>
    <property type="evidence" value="ECO:0007669"/>
    <property type="project" value="UniProtKB-SubCell"/>
</dbReference>
<feature type="region of interest" description="Disordered" evidence="30">
    <location>
        <begin position="60"/>
        <end position="123"/>
    </location>
</feature>
<keyword evidence="35" id="KW-1185">Reference proteome</keyword>
<feature type="compositionally biased region" description="Polar residues" evidence="30">
    <location>
        <begin position="487"/>
        <end position="505"/>
    </location>
</feature>
<accession>A0A7J8JL73</accession>
<dbReference type="EC" id="2.7.11.1" evidence="4"/>
<dbReference type="FunFam" id="3.30.810.10:FF:000001">
    <property type="entry name" value="1-phosphatidylinositol 3-phosphate 5-kinase FAB1"/>
    <property type="match status" value="1"/>
</dbReference>
<dbReference type="GO" id="GO:0008270">
    <property type="term" value="F:zinc ion binding"/>
    <property type="evidence" value="ECO:0007669"/>
    <property type="project" value="UniProtKB-KW"/>
</dbReference>
<dbReference type="InterPro" id="IPR000591">
    <property type="entry name" value="DEP_dom"/>
</dbReference>
<dbReference type="CDD" id="cd17300">
    <property type="entry name" value="PIPKc_PIKfyve"/>
    <property type="match status" value="1"/>
</dbReference>
<dbReference type="InterPro" id="IPR036390">
    <property type="entry name" value="WH_DNA-bd_sf"/>
</dbReference>
<dbReference type="PROSITE" id="PS50186">
    <property type="entry name" value="DEP"/>
    <property type="match status" value="1"/>
</dbReference>
<comment type="caution">
    <text evidence="34">The sequence shown here is derived from an EMBL/GenBank/DDBJ whole genome shotgun (WGS) entry which is preliminary data.</text>
</comment>
<evidence type="ECO:0000256" key="24">
    <source>
        <dbReference type="ARBA" id="ARBA00076918"/>
    </source>
</evidence>
<evidence type="ECO:0000256" key="21">
    <source>
        <dbReference type="ARBA" id="ARBA00052820"/>
    </source>
</evidence>
<dbReference type="InterPro" id="IPR044769">
    <property type="entry name" value="PIKfyve_PIPKc"/>
</dbReference>
<dbReference type="Pfam" id="PF01363">
    <property type="entry name" value="FYVE"/>
    <property type="match status" value="1"/>
</dbReference>
<dbReference type="GO" id="GO:0090385">
    <property type="term" value="P:phagosome-lysosome fusion"/>
    <property type="evidence" value="ECO:0007669"/>
    <property type="project" value="TreeGrafter"/>
</dbReference>
<feature type="region of interest" description="Disordered" evidence="30">
    <location>
        <begin position="897"/>
        <end position="924"/>
    </location>
</feature>
<feature type="compositionally biased region" description="Polar residues" evidence="30">
    <location>
        <begin position="302"/>
        <end position="315"/>
    </location>
</feature>
<evidence type="ECO:0000256" key="3">
    <source>
        <dbReference type="ARBA" id="ARBA00012009"/>
    </source>
</evidence>
<dbReference type="GO" id="GO:0008104">
    <property type="term" value="P:intracellular protein localization"/>
    <property type="evidence" value="ECO:0007669"/>
    <property type="project" value="UniProtKB-ARBA"/>
</dbReference>
<feature type="region of interest" description="Disordered" evidence="30">
    <location>
        <begin position="1163"/>
        <end position="1193"/>
    </location>
</feature>
<dbReference type="Gene3D" id="3.30.800.10">
    <property type="entry name" value="Phosphatidylinositol Phosphate Kinase II Beta"/>
    <property type="match status" value="1"/>
</dbReference>
<feature type="region of interest" description="Disordered" evidence="30">
    <location>
        <begin position="1"/>
        <end position="42"/>
    </location>
</feature>
<dbReference type="GO" id="GO:0000139">
    <property type="term" value="C:Golgi membrane"/>
    <property type="evidence" value="ECO:0007669"/>
    <property type="project" value="UniProtKB-ARBA"/>
</dbReference>
<feature type="compositionally biased region" description="Low complexity" evidence="30">
    <location>
        <begin position="1171"/>
        <end position="1183"/>
    </location>
</feature>
<evidence type="ECO:0000256" key="4">
    <source>
        <dbReference type="ARBA" id="ARBA00012513"/>
    </source>
</evidence>
<dbReference type="GO" id="GO:0016308">
    <property type="term" value="F:1-phosphatidylinositol-4-phosphate 5-kinase activity"/>
    <property type="evidence" value="ECO:0007669"/>
    <property type="project" value="UniProtKB-ARBA"/>
</dbReference>
<evidence type="ECO:0000256" key="19">
    <source>
        <dbReference type="ARBA" id="ARBA00048977"/>
    </source>
</evidence>
<dbReference type="InterPro" id="IPR037378">
    <property type="entry name" value="PIKfyve_DEP"/>
</dbReference>
<dbReference type="SMART" id="SM00049">
    <property type="entry name" value="DEP"/>
    <property type="match status" value="1"/>
</dbReference>
<dbReference type="FunFam" id="1.10.10.10:FF:000206">
    <property type="entry name" value="1-phosphatidylinositol 3-phosphate 5-kinase isoform X1"/>
    <property type="match status" value="1"/>
</dbReference>
<keyword evidence="14" id="KW-0007">Acetylation</keyword>
<evidence type="ECO:0000259" key="31">
    <source>
        <dbReference type="PROSITE" id="PS50178"/>
    </source>
</evidence>
<evidence type="ECO:0000256" key="22">
    <source>
        <dbReference type="ARBA" id="ARBA00065580"/>
    </source>
</evidence>
<dbReference type="GO" id="GO:0031902">
    <property type="term" value="C:late endosome membrane"/>
    <property type="evidence" value="ECO:0007669"/>
    <property type="project" value="UniProtKB-SubCell"/>
</dbReference>
<dbReference type="InterPro" id="IPR043548">
    <property type="entry name" value="PIKfyve"/>
</dbReference>
<evidence type="ECO:0000256" key="14">
    <source>
        <dbReference type="ARBA" id="ARBA00022990"/>
    </source>
</evidence>
<dbReference type="FunFam" id="3.50.7.10:FF:000007">
    <property type="entry name" value="1-phosphatidylinositol 3-phosphate 5-kinase isoform X1"/>
    <property type="match status" value="1"/>
</dbReference>
<dbReference type="Proteomes" id="UP000593571">
    <property type="component" value="Unassembled WGS sequence"/>
</dbReference>
<dbReference type="EMBL" id="JACASE010000002">
    <property type="protein sequence ID" value="KAF6497029.1"/>
    <property type="molecule type" value="Genomic_DNA"/>
</dbReference>
<dbReference type="InterPro" id="IPR027410">
    <property type="entry name" value="TCP-1-like_intermed_sf"/>
</dbReference>
<feature type="compositionally biased region" description="Basic and acidic residues" evidence="30">
    <location>
        <begin position="460"/>
        <end position="469"/>
    </location>
</feature>
<dbReference type="Pfam" id="PF00118">
    <property type="entry name" value="Cpn60_TCP1"/>
    <property type="match status" value="1"/>
</dbReference>
<dbReference type="GO" id="GO:0030670">
    <property type="term" value="C:phagocytic vesicle membrane"/>
    <property type="evidence" value="ECO:0007669"/>
    <property type="project" value="UniProtKB-SubCell"/>
</dbReference>
<dbReference type="InterPro" id="IPR000306">
    <property type="entry name" value="Znf_FYVE"/>
</dbReference>
<keyword evidence="8 29" id="KW-0547">Nucleotide-binding</keyword>
<evidence type="ECO:0000256" key="29">
    <source>
        <dbReference type="PROSITE-ProRule" id="PRU00781"/>
    </source>
</evidence>
<evidence type="ECO:0000259" key="33">
    <source>
        <dbReference type="PROSITE" id="PS51455"/>
    </source>
</evidence>
<dbReference type="PROSITE" id="PS50178">
    <property type="entry name" value="ZF_FYVE"/>
    <property type="match status" value="1"/>
</dbReference>
<dbReference type="SMART" id="SM00330">
    <property type="entry name" value="PIPKc"/>
    <property type="match status" value="1"/>
</dbReference>
<evidence type="ECO:0000256" key="2">
    <source>
        <dbReference type="ARBA" id="ARBA00004633"/>
    </source>
</evidence>
<dbReference type="InterPro" id="IPR027484">
    <property type="entry name" value="PInositol-4-P-5-kinase_N"/>
</dbReference>
<dbReference type="InterPro" id="IPR013083">
    <property type="entry name" value="Znf_RING/FYVE/PHD"/>
</dbReference>
<dbReference type="Pfam" id="PF00610">
    <property type="entry name" value="DEP"/>
    <property type="match status" value="1"/>
</dbReference>
<feature type="region of interest" description="Disordered" evidence="30">
    <location>
        <begin position="1628"/>
        <end position="1681"/>
    </location>
</feature>
<organism evidence="34 35">
    <name type="scientific">Rousettus aegyptiacus</name>
    <name type="common">Egyptian fruit bat</name>
    <name type="synonym">Pteropus aegyptiacus</name>
    <dbReference type="NCBI Taxonomy" id="9407"/>
    <lineage>
        <taxon>Eukaryota</taxon>
        <taxon>Metazoa</taxon>
        <taxon>Chordata</taxon>
        <taxon>Craniata</taxon>
        <taxon>Vertebrata</taxon>
        <taxon>Euteleostomi</taxon>
        <taxon>Mammalia</taxon>
        <taxon>Eutheria</taxon>
        <taxon>Laurasiatheria</taxon>
        <taxon>Chiroptera</taxon>
        <taxon>Yinpterochiroptera</taxon>
        <taxon>Pteropodoidea</taxon>
        <taxon>Pteropodidae</taxon>
        <taxon>Rousettinae</taxon>
        <taxon>Rousettus</taxon>
    </lineage>
</organism>
<dbReference type="Gene3D" id="1.10.10.10">
    <property type="entry name" value="Winged helix-like DNA-binding domain superfamily/Winged helix DNA-binding domain"/>
    <property type="match status" value="1"/>
</dbReference>
<dbReference type="Pfam" id="PF01504">
    <property type="entry name" value="PIP5K"/>
    <property type="match status" value="2"/>
</dbReference>
<comment type="catalytic activity">
    <reaction evidence="19">
        <text>L-seryl-[protein] + ATP = O-phospho-L-seryl-[protein] + ADP + H(+)</text>
        <dbReference type="Rhea" id="RHEA:17989"/>
        <dbReference type="Rhea" id="RHEA-COMP:9863"/>
        <dbReference type="Rhea" id="RHEA-COMP:11604"/>
        <dbReference type="ChEBI" id="CHEBI:15378"/>
        <dbReference type="ChEBI" id="CHEBI:29999"/>
        <dbReference type="ChEBI" id="CHEBI:30616"/>
        <dbReference type="ChEBI" id="CHEBI:83421"/>
        <dbReference type="ChEBI" id="CHEBI:456216"/>
        <dbReference type="EC" id="2.7.11.1"/>
    </reaction>
    <physiologicalReaction direction="left-to-right" evidence="19">
        <dbReference type="Rhea" id="RHEA:17990"/>
    </physiologicalReaction>
</comment>
<feature type="domain" description="FYVE-type" evidence="31">
    <location>
        <begin position="158"/>
        <end position="218"/>
    </location>
</feature>
<reference evidence="34 35" key="1">
    <citation type="journal article" date="2020" name="Nature">
        <title>Six reference-quality genomes reveal evolution of bat adaptations.</title>
        <authorList>
            <person name="Jebb D."/>
            <person name="Huang Z."/>
            <person name="Pippel M."/>
            <person name="Hughes G.M."/>
            <person name="Lavrichenko K."/>
            <person name="Devanna P."/>
            <person name="Winkler S."/>
            <person name="Jermiin L.S."/>
            <person name="Skirmuntt E.C."/>
            <person name="Katzourakis A."/>
            <person name="Burkitt-Gray L."/>
            <person name="Ray D.A."/>
            <person name="Sullivan K.A.M."/>
            <person name="Roscito J.G."/>
            <person name="Kirilenko B.M."/>
            <person name="Davalos L.M."/>
            <person name="Corthals A.P."/>
            <person name="Power M.L."/>
            <person name="Jones G."/>
            <person name="Ransome R.D."/>
            <person name="Dechmann D.K.N."/>
            <person name="Locatelli A.G."/>
            <person name="Puechmaille S.J."/>
            <person name="Fedrigo O."/>
            <person name="Jarvis E.D."/>
            <person name="Hiller M."/>
            <person name="Vernes S.C."/>
            <person name="Myers E.W."/>
            <person name="Teeling E.C."/>
        </authorList>
    </citation>
    <scope>NUCLEOTIDE SEQUENCE [LARGE SCALE GENOMIC DNA]</scope>
    <source>
        <strain evidence="34">MRouAeg1</strain>
        <tissue evidence="34">Muscle</tissue>
    </source>
</reference>
<keyword evidence="9" id="KW-0967">Endosome</keyword>
<dbReference type="GO" id="GO:0030593">
    <property type="term" value="P:neutrophil chemotaxis"/>
    <property type="evidence" value="ECO:0007669"/>
    <property type="project" value="UniProtKB-ARBA"/>
</dbReference>
<keyword evidence="17" id="KW-0968">Cytoplasmic vesicle</keyword>
<dbReference type="SUPFAM" id="SSF56104">
    <property type="entry name" value="SAICAR synthase-like"/>
    <property type="match status" value="1"/>
</dbReference>
<gene>
    <name evidence="34" type="ORF">HJG63_015330</name>
</gene>
<dbReference type="GO" id="GO:0032438">
    <property type="term" value="P:melanosome organization"/>
    <property type="evidence" value="ECO:0007669"/>
    <property type="project" value="UniProtKB-ARBA"/>
</dbReference>
<feature type="compositionally biased region" description="Polar residues" evidence="30">
    <location>
        <begin position="442"/>
        <end position="459"/>
    </location>
</feature>
<evidence type="ECO:0000256" key="27">
    <source>
        <dbReference type="ARBA" id="ARBA00081348"/>
    </source>
</evidence>
<dbReference type="PANTHER" id="PTHR46715">
    <property type="entry name" value="1-PHOSPHATIDYLINOSITOL 3-PHOSPHATE 5-KINASE"/>
    <property type="match status" value="1"/>
</dbReference>
<keyword evidence="6 29" id="KW-0808">Transferase</keyword>
<dbReference type="FunFam" id="3.30.800.10:FF:000004">
    <property type="entry name" value="1-phosphatidylinositol 3-phosphate 5-kinase isoform X1"/>
    <property type="match status" value="1"/>
</dbReference>
<feature type="domain" description="DEP" evidence="32">
    <location>
        <begin position="365"/>
        <end position="440"/>
    </location>
</feature>
<keyword evidence="11 29" id="KW-0418">Kinase</keyword>
<dbReference type="Gene3D" id="3.30.40.10">
    <property type="entry name" value="Zinc/RING finger domain, C3HC4 (zinc finger)"/>
    <property type="match status" value="1"/>
</dbReference>
<evidence type="ECO:0000313" key="35">
    <source>
        <dbReference type="Proteomes" id="UP000593571"/>
    </source>
</evidence>
<dbReference type="SUPFAM" id="SSF52029">
    <property type="entry name" value="GroEL apical domain-like"/>
    <property type="match status" value="1"/>
</dbReference>
<feature type="region of interest" description="Disordered" evidence="30">
    <location>
        <begin position="442"/>
        <end position="469"/>
    </location>
</feature>
<dbReference type="GO" id="GO:0005524">
    <property type="term" value="F:ATP binding"/>
    <property type="evidence" value="ECO:0007669"/>
    <property type="project" value="UniProtKB-UniRule"/>
</dbReference>
<evidence type="ECO:0000256" key="17">
    <source>
        <dbReference type="ARBA" id="ARBA00023329"/>
    </source>
</evidence>
<evidence type="ECO:0000313" key="34">
    <source>
        <dbReference type="EMBL" id="KAF6497029.1"/>
    </source>
</evidence>
<evidence type="ECO:0000256" key="7">
    <source>
        <dbReference type="ARBA" id="ARBA00022723"/>
    </source>
</evidence>
<dbReference type="FunFam" id="3.30.40.10:FF:000057">
    <property type="entry name" value="1-phosphatidylinositol 3-phosphate 5-kinase isoform X1"/>
    <property type="match status" value="1"/>
</dbReference>
<dbReference type="GO" id="GO:1903426">
    <property type="term" value="P:regulation of reactive oxygen species biosynthetic process"/>
    <property type="evidence" value="ECO:0007669"/>
    <property type="project" value="UniProtKB-ARBA"/>
</dbReference>
<dbReference type="SMART" id="SM00064">
    <property type="entry name" value="FYVE"/>
    <property type="match status" value="1"/>
</dbReference>
<dbReference type="PROSITE" id="PS51455">
    <property type="entry name" value="PIPK"/>
    <property type="match status" value="1"/>
</dbReference>
<evidence type="ECO:0000256" key="10">
    <source>
        <dbReference type="ARBA" id="ARBA00022771"/>
    </source>
</evidence>
<evidence type="ECO:0000256" key="5">
    <source>
        <dbReference type="ARBA" id="ARBA00022553"/>
    </source>
</evidence>
<dbReference type="CDD" id="cd15725">
    <property type="entry name" value="FYVE_PIKfyve_Fab1"/>
    <property type="match status" value="1"/>
</dbReference>
<protein>
    <recommendedName>
        <fullName evidence="23">1-phosphatidylinositol 3-phosphate 5-kinase</fullName>
        <ecNumber evidence="3">2.7.1.150</ecNumber>
        <ecNumber evidence="4">2.7.11.1</ecNumber>
    </recommendedName>
    <alternativeName>
        <fullName evidence="26">FYVE finger-containing phosphoinositide kinase</fullName>
    </alternativeName>
    <alternativeName>
        <fullName evidence="27">PIKfyve</fullName>
    </alternativeName>
    <alternativeName>
        <fullName evidence="25">Phosphatidylinositol 3-phosphate 5-kinase type III</fullName>
    </alternativeName>
    <alternativeName>
        <fullName evidence="24">Serine-protein kinase PIKFYVE</fullName>
    </alternativeName>
</protein>
<dbReference type="PANTHER" id="PTHR46715:SF1">
    <property type="entry name" value="1-PHOSPHATIDYLINOSITOL 3-PHOSPHATE 5-KINASE"/>
    <property type="match status" value="1"/>
</dbReference>
<dbReference type="InterPro" id="IPR011011">
    <property type="entry name" value="Znf_FYVE_PHD"/>
</dbReference>
<evidence type="ECO:0000256" key="18">
    <source>
        <dbReference type="ARBA" id="ARBA00046301"/>
    </source>
</evidence>
<evidence type="ECO:0000256" key="9">
    <source>
        <dbReference type="ARBA" id="ARBA00022753"/>
    </source>
</evidence>
<comment type="subcellular location">
    <subcellularLocation>
        <location evidence="18">Cytoplasmic vesicle</location>
        <location evidence="18">Phagosome membrane</location>
        <topology evidence="18">Peripheral membrane protein</topology>
    </subcellularLocation>
    <subcellularLocation>
        <location evidence="1">Early endosome membrane</location>
        <topology evidence="1">Peripheral membrane protein</topology>
    </subcellularLocation>
    <subcellularLocation>
        <location evidence="2">Late endosome membrane</location>
        <topology evidence="2">Peripheral membrane protein</topology>
    </subcellularLocation>
</comment>
<evidence type="ECO:0000256" key="26">
    <source>
        <dbReference type="ARBA" id="ARBA00077675"/>
    </source>
</evidence>
<dbReference type="InterPro" id="IPR027409">
    <property type="entry name" value="GroEL-like_apical_dom_sf"/>
</dbReference>
<dbReference type="InterPro" id="IPR036388">
    <property type="entry name" value="WH-like_DNA-bd_sf"/>
</dbReference>
<evidence type="ECO:0000256" key="25">
    <source>
        <dbReference type="ARBA" id="ARBA00077223"/>
    </source>
</evidence>
<feature type="compositionally biased region" description="Low complexity" evidence="30">
    <location>
        <begin position="1549"/>
        <end position="1565"/>
    </location>
</feature>
<evidence type="ECO:0000256" key="30">
    <source>
        <dbReference type="SAM" id="MobiDB-lite"/>
    </source>
</evidence>
<feature type="region of interest" description="Disordered" evidence="30">
    <location>
        <begin position="293"/>
        <end position="329"/>
    </location>
</feature>
<dbReference type="SUPFAM" id="SSF54849">
    <property type="entry name" value="GroEL-intermediate domain like"/>
    <property type="match status" value="1"/>
</dbReference>
<evidence type="ECO:0000256" key="13">
    <source>
        <dbReference type="ARBA" id="ARBA00022840"/>
    </source>
</evidence>
<keyword evidence="7" id="KW-0479">Metal-binding</keyword>
<feature type="compositionally biased region" description="Polar residues" evidence="30">
    <location>
        <begin position="74"/>
        <end position="88"/>
    </location>
</feature>
<dbReference type="CDD" id="cd03334">
    <property type="entry name" value="Fab1_TCP"/>
    <property type="match status" value="1"/>
</dbReference>
<keyword evidence="13 29" id="KW-0067">ATP-binding</keyword>
<name>A0A7J8JL73_ROUAE</name>
<sequence length="1977" mass="223185">MATDDKTSLAPDAANDLPPAPTSPSHLTHFKPLTPDQDEPPFKSAYSSFVNLFRFNKERAEGGQGEQQSVSGSWISPQLPSRTQSVRSPTPYKKQLNEELQRRSSVLETRRKAEPTFGGHDPRTAVQLRSLSTVLKRLKEIMEGKSQDSDLKQYWMPDSQCKECYDCSEKFTTFRRRHHCRLCGQIFCSRCCNQEIPGKFMGYTGDLRACTYCRKIALSYAHSTDSNSIGEDLNALSDSASSVSVLDPGEPRTPVGSRKASRNIFLEDDFAWQSLIHPDSSNTALSSRLVSVQEDAGKSPARNRSASITNLSLDRSGSPMVPSYETSVSPQANRTYVRTETTEDERKILLDSVQLKDLWKKICHHSSGMEFQDHRYWLRTHPNCIVGKELVNWLIRNGHIATRAQAIAIGQAMVDGRWLDCVSHHDQLFRDEYALYRPLQSTEFSETPSPDSDSVNSVEGHSEPSWFKDIKFDDSDTEQIAEEGDDNLTNSASPSKRTSVSSFQSTVDSDSAASISLNVELDNVNFHIKKPSKYPHVPPHPADQKEYLISDSGGQQLSISDAFIKESLFNRRVEEKAKDLPFTPLGWHHNNLELLREENGEKQAMERLLSANHNHMMALLQQLLHNESLSSSWRDIIVTLVCQVVQTVRPDVKNHDDDMDIRQFVHIKKIPGGKKFDSVVVNGFVCTKNIAHKKMNSCIKNPKILLLKCSIEYLYREETKFTCIDPIVLQEREFLKNYVQRIVDVRPTLVLVEKTVSRIAQDMLLEHGITLVINVKSQVLERISRMTQGDLVMSMDQLLTKPHLGTCHKFYMQMFQLPNEQTKTLMFFEGCQQHLGCTIKLRGGSDYELARVKEILIFMICVAYHSQLEISFLMDEFAMPPTLTQNPSFHSLIEGQEDEGAAQEPFSGSPLSREPDFPPEFLPSDDSNLLESRLVFEKGDQENKSATQDAASVKHQEHATAACPAGIPCALFPSVPDSLLPLHVDDQQDALGLEQPEPLEQTDELQDPKSQRVFRDPLQDDTGLYVTEEVTSSEDKRKTFSLAFKQELKDVILCISPVITFREPFLLTEKGMRCSTRDYFAEQVYWSPLFNKEFKEMESRRKKQLLRDLSGLQSMNGSVQAKSIQVLPSHELVSTRIAEHLGDSQSLGRMLADYRARGGRIQKNSDPFAYSKDASGNSSGKSGSKTEGDEDKGLIPGDAIWSTKVDCLNPVNHQRLCVLFSSSSAQSSNAPSACVSPWIVTMEFYGKNDLTLGIFLERYCFRPSYQCPSMFCDTPMVHHIRRFVHGQGCVQIILKELDSPVPGYQHTILTYSWCRICKQVTPVVALSNESWSMSFAKYLELRFYGHQYTRRANAEPCGHSIHHDYHQYFSYNQMVASFSYSPIRLLEVCVPLPKVFIKRQAPLKVSLLQDLKDFFQKLASLKTDTFSKTREEKMEDIFAQKEMEEGEFKNWIEKMQARLMSSSVDAPQQLQSVFESLIAKKQSLCEVLQAWNNRLQDLFQQEKGRKRPSVPPSPGRLRQGEESKISAVDASPRNISPGLPNGEKEDRFLTALSSQSSTSSAHLQLPAPPEVTSEQLAGGSTELDTDSRPKISSPVRLPESSGGQMNRTAETEPQLAKKASGMLSFFRGAAGKSPDLSSQKRETLRGADSAYYQVGQTGKEGTESQGTEPPDETDGGDTQKKQLTNPHVELQFSDANAKFYCRLYYAGEFHKMREVILGSSEEDFIRSLSHSSPWQARGGKSGAAFYATEDDRFILKQMPRLEVQSFLDFAPHYFNYITNAVQQKRPTALAKILGVYRIGYKNSQNNTEKKLDLLVMENLFYGRKMAQVFDLKGSLRNRNVKTDTGKESCDVVLLDENLLKMVRDNPLYIRSHSKAVLRASIRSDSHFLASHLIIDYSLLVGRDDTSNELVVGIIDYIRTFTWDKKLEMVVKSTGILGGQGKMPTVVSPELYRTRFCEAMDKYFLMVPDHWTGLGLNC</sequence>
<dbReference type="GO" id="GO:0035556">
    <property type="term" value="P:intracellular signal transduction"/>
    <property type="evidence" value="ECO:0007669"/>
    <property type="project" value="InterPro"/>
</dbReference>
<evidence type="ECO:0000256" key="28">
    <source>
        <dbReference type="PROSITE-ProRule" id="PRU00091"/>
    </source>
</evidence>
<dbReference type="GO" id="GO:0004674">
    <property type="term" value="F:protein serine/threonine kinase activity"/>
    <property type="evidence" value="ECO:0007669"/>
    <property type="project" value="UniProtKB-EC"/>
</dbReference>
<keyword evidence="10 28" id="KW-0863">Zinc-finger</keyword>
<evidence type="ECO:0000259" key="32">
    <source>
        <dbReference type="PROSITE" id="PS50186"/>
    </source>
</evidence>
<proteinExistence type="predicted"/>
<evidence type="ECO:0000256" key="16">
    <source>
        <dbReference type="ARBA" id="ARBA00023136"/>
    </source>
</evidence>
<keyword evidence="5" id="KW-0597">Phosphoprotein</keyword>
<dbReference type="GO" id="GO:0000285">
    <property type="term" value="F:1-phosphatidylinositol-3-phosphate 5-kinase activity"/>
    <property type="evidence" value="ECO:0007669"/>
    <property type="project" value="UniProtKB-EC"/>
</dbReference>
<comment type="catalytic activity">
    <reaction evidence="21">
        <text>a 1,2-diacyl-sn-glycero-3-phospho-(1D-myo-inositol-3-phosphate) + ATP = a 1,2-diacyl-sn-glycero-3-phospho-(1D-myo-inositol-3,5-bisphosphate) + ADP + H(+)</text>
        <dbReference type="Rhea" id="RHEA:13609"/>
        <dbReference type="ChEBI" id="CHEBI:15378"/>
        <dbReference type="ChEBI" id="CHEBI:30616"/>
        <dbReference type="ChEBI" id="CHEBI:57923"/>
        <dbReference type="ChEBI" id="CHEBI:58088"/>
        <dbReference type="ChEBI" id="CHEBI:456216"/>
        <dbReference type="EC" id="2.7.1.150"/>
    </reaction>
    <physiologicalReaction direction="left-to-right" evidence="21">
        <dbReference type="Rhea" id="RHEA:13610"/>
    </physiologicalReaction>
</comment>
<dbReference type="InterPro" id="IPR002498">
    <property type="entry name" value="PInositol-4-P-4/5-kinase_core"/>
</dbReference>
<dbReference type="SUPFAM" id="SSF46785">
    <property type="entry name" value="Winged helix' DNA-binding domain"/>
    <property type="match status" value="1"/>
</dbReference>
<evidence type="ECO:0000256" key="15">
    <source>
        <dbReference type="ARBA" id="ARBA00023098"/>
    </source>
</evidence>
<keyword evidence="12" id="KW-0862">Zinc</keyword>
<evidence type="ECO:0000256" key="6">
    <source>
        <dbReference type="ARBA" id="ARBA00022679"/>
    </source>
</evidence>
<dbReference type="CDD" id="cd04448">
    <property type="entry name" value="DEP_PIKfyve"/>
    <property type="match status" value="1"/>
</dbReference>
<feature type="compositionally biased region" description="Basic and acidic residues" evidence="30">
    <location>
        <begin position="1184"/>
        <end position="1193"/>
    </location>
</feature>
<dbReference type="InterPro" id="IPR017455">
    <property type="entry name" value="Znf_FYVE-rel"/>
</dbReference>
<evidence type="ECO:0000256" key="1">
    <source>
        <dbReference type="ARBA" id="ARBA00004220"/>
    </source>
</evidence>
<comment type="catalytic activity">
    <reaction evidence="20">
        <text>a 1,2-diacyl-sn-glycero-3-phospho-(1D-myo-inositol) + ATP = a 1,2-diacyl-sn-glycero-3-phospho-(1D-myo-inositol-5-phosphate) + ADP + H(+)</text>
        <dbReference type="Rhea" id="RHEA:44680"/>
        <dbReference type="ChEBI" id="CHEBI:15378"/>
        <dbReference type="ChEBI" id="CHEBI:30616"/>
        <dbReference type="ChEBI" id="CHEBI:57795"/>
        <dbReference type="ChEBI" id="CHEBI:57880"/>
        <dbReference type="ChEBI" id="CHEBI:456216"/>
    </reaction>
    <physiologicalReaction direction="left-to-right" evidence="20">
        <dbReference type="Rhea" id="RHEA:44681"/>
    </physiologicalReaction>
</comment>
<dbReference type="GO" id="GO:0046488">
    <property type="term" value="P:phosphatidylinositol metabolic process"/>
    <property type="evidence" value="ECO:0007669"/>
    <property type="project" value="UniProtKB-UniRule"/>
</dbReference>
<dbReference type="Gene3D" id="3.50.7.10">
    <property type="entry name" value="GroEL"/>
    <property type="match status" value="1"/>
</dbReference>
<feature type="region of interest" description="Disordered" evidence="30">
    <location>
        <begin position="483"/>
        <end position="505"/>
    </location>
</feature>
<evidence type="ECO:0000256" key="12">
    <source>
        <dbReference type="ARBA" id="ARBA00022833"/>
    </source>
</evidence>
<dbReference type="InterPro" id="IPR027483">
    <property type="entry name" value="PInositol-4-P-4/5-kinase_C_sf"/>
</dbReference>
<evidence type="ECO:0000256" key="23">
    <source>
        <dbReference type="ARBA" id="ARBA00071350"/>
    </source>
</evidence>